<dbReference type="KEGG" id="cok:COCCU_04510"/>
<keyword evidence="8" id="KW-1185">Reference proteome</keyword>
<dbReference type="PANTHER" id="PTHR48267">
    <property type="entry name" value="CUPREDOXIN SUPERFAMILY PROTEIN"/>
    <property type="match status" value="1"/>
</dbReference>
<dbReference type="PROSITE" id="PS51257">
    <property type="entry name" value="PROKAR_LIPOPROTEIN"/>
    <property type="match status" value="1"/>
</dbReference>
<keyword evidence="2" id="KW-0479">Metal-binding</keyword>
<evidence type="ECO:0000313" key="7">
    <source>
        <dbReference type="EMBL" id="QGU06850.1"/>
    </source>
</evidence>
<dbReference type="PROSITE" id="PS00080">
    <property type="entry name" value="MULTICOPPER_OXIDASE2"/>
    <property type="match status" value="1"/>
</dbReference>
<dbReference type="GO" id="GO:0005507">
    <property type="term" value="F:copper ion binding"/>
    <property type="evidence" value="ECO:0007669"/>
    <property type="project" value="InterPro"/>
</dbReference>
<organism evidence="7 8">
    <name type="scientific">Corynebacterium occultum</name>
    <dbReference type="NCBI Taxonomy" id="2675219"/>
    <lineage>
        <taxon>Bacteria</taxon>
        <taxon>Bacillati</taxon>
        <taxon>Actinomycetota</taxon>
        <taxon>Actinomycetes</taxon>
        <taxon>Mycobacteriales</taxon>
        <taxon>Corynebacteriaceae</taxon>
        <taxon>Corynebacterium</taxon>
    </lineage>
</organism>
<evidence type="ECO:0000256" key="2">
    <source>
        <dbReference type="ARBA" id="ARBA00022723"/>
    </source>
</evidence>
<keyword evidence="3 7" id="KW-0560">Oxidoreductase</keyword>
<gene>
    <name evidence="7" type="primary">mco</name>
    <name evidence="7" type="ORF">COCCU_04510</name>
</gene>
<proteinExistence type="inferred from homology"/>
<feature type="signal peptide" evidence="4">
    <location>
        <begin position="1"/>
        <end position="24"/>
    </location>
</feature>
<dbReference type="SUPFAM" id="SSF49503">
    <property type="entry name" value="Cupredoxins"/>
    <property type="match status" value="3"/>
</dbReference>
<dbReference type="InterPro" id="IPR045087">
    <property type="entry name" value="Cu-oxidase_fam"/>
</dbReference>
<dbReference type="InterPro" id="IPR008972">
    <property type="entry name" value="Cupredoxin"/>
</dbReference>
<name>A0A6B8WA34_9CORY</name>
<protein>
    <submittedName>
        <fullName evidence="7">Multicopper oxidase mco</fullName>
        <ecNumber evidence="7">1.-.-.-</ecNumber>
    </submittedName>
</protein>
<dbReference type="RefSeq" id="WP_156230422.1">
    <property type="nucleotide sequence ID" value="NZ_CP046455.1"/>
</dbReference>
<dbReference type="Pfam" id="PF07732">
    <property type="entry name" value="Cu-oxidase_3"/>
    <property type="match status" value="1"/>
</dbReference>
<dbReference type="EC" id="1.-.-.-" evidence="7"/>
<sequence length="498" mass="55096" precursor="true">MSPQFSRRAFFRGVVVLLSGAVLAACAPTPRGYSGERRPLPVPPLAEGELIDGRRTFRLDAGEINARILPDEDTPAWGFNGNHLGPTLLLPRGEEVQMEVHNGLGEMTTIHWHGMKLPAEMDGGPHQPIEPGETWTPTWTVDQPAATLWYHPHPHGLTGLHAYRGLAGLLYITDPESTALKIPQDYGVDDIPVVLMDHNFNEDGSLNEIEDPDLGLRGEVPTVNGITNATFTASTPRLRLRLLDASTMRFFNLRFSDGRPFQVIAADSGLLPEPVEVENIYLSPGERAEILVDLDVGEEVMLEAAEFPENLEVPEDEFSLDFGLGDHFELLQLRGPAESSPAPAALPATLIPAIDLDTEGAVEREFRLNTFEINGETMDMTRVDLIIDHDRPEIWTVSNENSDWIHNFHIHNAFFHVLSVEGTQAPIWTQGPKDTVALPPGASVRLAVSFGPYPDPGWAYMYHCHMLFHEDQGMMGQFVMLEPGQEVDLGEVYGHTAH</sequence>
<dbReference type="InterPro" id="IPR002355">
    <property type="entry name" value="Cu_oxidase_Cu_BS"/>
</dbReference>
<dbReference type="GO" id="GO:0016491">
    <property type="term" value="F:oxidoreductase activity"/>
    <property type="evidence" value="ECO:0007669"/>
    <property type="project" value="UniProtKB-KW"/>
</dbReference>
<comment type="similarity">
    <text evidence="1">Belongs to the multicopper oxidase family.</text>
</comment>
<evidence type="ECO:0000256" key="1">
    <source>
        <dbReference type="ARBA" id="ARBA00010609"/>
    </source>
</evidence>
<dbReference type="CDD" id="cd04232">
    <property type="entry name" value="CuRO_1_CueO_FtsP"/>
    <property type="match status" value="1"/>
</dbReference>
<dbReference type="PANTHER" id="PTHR48267:SF1">
    <property type="entry name" value="BILIRUBIN OXIDASE"/>
    <property type="match status" value="1"/>
</dbReference>
<dbReference type="CDD" id="cd13867">
    <property type="entry name" value="CuRO_2_CueO_FtsP"/>
    <property type="match status" value="1"/>
</dbReference>
<reference evidence="7 8" key="1">
    <citation type="submission" date="2019-11" db="EMBL/GenBank/DDBJ databases">
        <title>Complete genome sequence of Corynebacterium kalinowskii 1959, a novel Corynebacterium species isolated from soil of a small paddock in Vilsendorf, Germany.</title>
        <authorList>
            <person name="Schaffert L."/>
            <person name="Ruwe M."/>
            <person name="Milse J."/>
            <person name="Hanuschka K."/>
            <person name="Ortseifen V."/>
            <person name="Droste J."/>
            <person name="Brandt D."/>
            <person name="Schlueter L."/>
            <person name="Kutter Y."/>
            <person name="Vinke S."/>
            <person name="Viehoefer P."/>
            <person name="Jacob L."/>
            <person name="Luebke N.-C."/>
            <person name="Schulte-Berndt E."/>
            <person name="Hain C."/>
            <person name="Linder M."/>
            <person name="Schmidt P."/>
            <person name="Wollenschlaeger L."/>
            <person name="Luttermann T."/>
            <person name="Thieme E."/>
            <person name="Hassa J."/>
            <person name="Haak M."/>
            <person name="Wittchen M."/>
            <person name="Mentz A."/>
            <person name="Persicke M."/>
            <person name="Busche T."/>
            <person name="Ruckert C."/>
        </authorList>
    </citation>
    <scope>NUCLEOTIDE SEQUENCE [LARGE SCALE GENOMIC DNA]</scope>
    <source>
        <strain evidence="7 8">2039</strain>
    </source>
</reference>
<evidence type="ECO:0000313" key="8">
    <source>
        <dbReference type="Proteomes" id="UP000424462"/>
    </source>
</evidence>
<feature type="domain" description="Plastocyanin-like" evidence="5">
    <location>
        <begin position="367"/>
        <end position="480"/>
    </location>
</feature>
<keyword evidence="4" id="KW-0732">Signal</keyword>
<evidence type="ECO:0000256" key="3">
    <source>
        <dbReference type="ARBA" id="ARBA00023002"/>
    </source>
</evidence>
<dbReference type="CDD" id="cd13890">
    <property type="entry name" value="CuRO_3_CueO_FtsP"/>
    <property type="match status" value="1"/>
</dbReference>
<evidence type="ECO:0000256" key="4">
    <source>
        <dbReference type="SAM" id="SignalP"/>
    </source>
</evidence>
<dbReference type="InterPro" id="IPR011707">
    <property type="entry name" value="Cu-oxidase-like_N"/>
</dbReference>
<evidence type="ECO:0000259" key="5">
    <source>
        <dbReference type="Pfam" id="PF07731"/>
    </source>
</evidence>
<dbReference type="Pfam" id="PF07731">
    <property type="entry name" value="Cu-oxidase_2"/>
    <property type="match status" value="1"/>
</dbReference>
<feature type="domain" description="Plastocyanin-like" evidence="6">
    <location>
        <begin position="66"/>
        <end position="176"/>
    </location>
</feature>
<dbReference type="Gene3D" id="2.60.40.420">
    <property type="entry name" value="Cupredoxins - blue copper proteins"/>
    <property type="match status" value="3"/>
</dbReference>
<feature type="chain" id="PRO_5025430620" evidence="4">
    <location>
        <begin position="25"/>
        <end position="498"/>
    </location>
</feature>
<dbReference type="EMBL" id="CP046455">
    <property type="protein sequence ID" value="QGU06850.1"/>
    <property type="molecule type" value="Genomic_DNA"/>
</dbReference>
<dbReference type="InterPro" id="IPR011706">
    <property type="entry name" value="Cu-oxidase_C"/>
</dbReference>
<dbReference type="AlphaFoldDB" id="A0A6B8WA34"/>
<dbReference type="Proteomes" id="UP000424462">
    <property type="component" value="Chromosome"/>
</dbReference>
<evidence type="ECO:0000259" key="6">
    <source>
        <dbReference type="Pfam" id="PF07732"/>
    </source>
</evidence>
<accession>A0A6B8WA34</accession>